<evidence type="ECO:0000256" key="1">
    <source>
        <dbReference type="SAM" id="Phobius"/>
    </source>
</evidence>
<keyword evidence="1" id="KW-0812">Transmembrane</keyword>
<keyword evidence="3" id="KW-1185">Reference proteome</keyword>
<feature type="transmembrane region" description="Helical" evidence="1">
    <location>
        <begin position="208"/>
        <end position="229"/>
    </location>
</feature>
<gene>
    <name evidence="2" type="ORF">FK531_07475</name>
</gene>
<dbReference type="RefSeq" id="WP_142097144.1">
    <property type="nucleotide sequence ID" value="NZ_VIGH01000003.1"/>
</dbReference>
<sequence>MTPTNPHDYSAPSSASMLRRQNEQDALRLLIAQRRIHSKAKFWQSLRWTGLLLIGLAAPVISAAWPGLAVLMGAIAGGWLFLGRTALEWRISALTTRAAATQEAFDFFVFAMPRTVIRSTLPSIEDISKLAGPDAELLSVADREELLGWYPINEADSNEVAVAIAQRANASYSDRLLRTTVTLWIASSIVWGIALVVLSVIAKLPLPTFLAGVLLPVLPASLDVVEYIVSIRRAARDRGDLARSIEGRLTNTSGQALEGQDLLVWQDRMFELRRSTPQVPDLLYRLTRRSNEAAMKSAADQLGRHAREFHG</sequence>
<organism evidence="2 3">
    <name type="scientific">Rhodococcus spelaei</name>
    <dbReference type="NCBI Taxonomy" id="2546320"/>
    <lineage>
        <taxon>Bacteria</taxon>
        <taxon>Bacillati</taxon>
        <taxon>Actinomycetota</taxon>
        <taxon>Actinomycetes</taxon>
        <taxon>Mycobacteriales</taxon>
        <taxon>Nocardiaceae</taxon>
        <taxon>Rhodococcus</taxon>
    </lineage>
</organism>
<feature type="transmembrane region" description="Helical" evidence="1">
    <location>
        <begin position="181"/>
        <end position="202"/>
    </location>
</feature>
<keyword evidence="1" id="KW-0472">Membrane</keyword>
<dbReference type="Proteomes" id="UP000316256">
    <property type="component" value="Unassembled WGS sequence"/>
</dbReference>
<name>A0A541BM48_9NOCA</name>
<evidence type="ECO:0000313" key="3">
    <source>
        <dbReference type="Proteomes" id="UP000316256"/>
    </source>
</evidence>
<dbReference type="OrthoDB" id="4761688at2"/>
<evidence type="ECO:0000313" key="2">
    <source>
        <dbReference type="EMBL" id="TQF73344.1"/>
    </source>
</evidence>
<dbReference type="EMBL" id="VIGH01000003">
    <property type="protein sequence ID" value="TQF73344.1"/>
    <property type="molecule type" value="Genomic_DNA"/>
</dbReference>
<dbReference type="AlphaFoldDB" id="A0A541BM48"/>
<accession>A0A541BM48</accession>
<keyword evidence="1" id="KW-1133">Transmembrane helix</keyword>
<proteinExistence type="predicted"/>
<protein>
    <submittedName>
        <fullName evidence="2">Uncharacterized protein</fullName>
    </submittedName>
</protein>
<comment type="caution">
    <text evidence="2">The sequence shown here is derived from an EMBL/GenBank/DDBJ whole genome shotgun (WGS) entry which is preliminary data.</text>
</comment>
<dbReference type="InterPro" id="IPR049920">
    <property type="entry name" value="IK1_05631-like"/>
</dbReference>
<reference evidence="2 3" key="1">
    <citation type="submission" date="2019-06" db="EMBL/GenBank/DDBJ databases">
        <title>Rhodococcus spaelei sp. nov., isolated from a cave.</title>
        <authorList>
            <person name="Lee S.D."/>
        </authorList>
    </citation>
    <scope>NUCLEOTIDE SEQUENCE [LARGE SCALE GENOMIC DNA]</scope>
    <source>
        <strain evidence="2 3">C9-5</strain>
    </source>
</reference>
<dbReference type="Pfam" id="PF18159">
    <property type="entry name" value="S_4TM"/>
    <property type="match status" value="1"/>
</dbReference>
<feature type="transmembrane region" description="Helical" evidence="1">
    <location>
        <begin position="51"/>
        <end position="82"/>
    </location>
</feature>